<accession>A0A2Z7DCC3</accession>
<evidence type="ECO:0000313" key="2">
    <source>
        <dbReference type="EMBL" id="KZV54701.1"/>
    </source>
</evidence>
<feature type="compositionally biased region" description="Polar residues" evidence="1">
    <location>
        <begin position="111"/>
        <end position="120"/>
    </location>
</feature>
<protein>
    <submittedName>
        <fullName evidence="2">Uncharacterized protein</fullName>
    </submittedName>
</protein>
<dbReference type="Proteomes" id="UP000250235">
    <property type="component" value="Unassembled WGS sequence"/>
</dbReference>
<gene>
    <name evidence="2" type="ORF">F511_05082</name>
</gene>
<name>A0A2Z7DCC3_9LAMI</name>
<dbReference type="AlphaFoldDB" id="A0A2Z7DCC3"/>
<evidence type="ECO:0000313" key="3">
    <source>
        <dbReference type="Proteomes" id="UP000250235"/>
    </source>
</evidence>
<evidence type="ECO:0000256" key="1">
    <source>
        <dbReference type="SAM" id="MobiDB-lite"/>
    </source>
</evidence>
<sequence>MGNADPNKTKAGNKYEVKPQYEELSKQINMQHAIKQCYECMRLSKEISQLGWCNNQQIISCRLYTTVYQPGNHRSVIIGARQPITARRSTLVSGSHRSDDSVGLFGHDPTVGQSQRGTQSGYQIKSVNQAQDNSKRHGQQQFKPTALEASMAKRNPKILETESVQDFALSSQLTTASKVGIKRKVFQEVSNATKNSKTEVGINGKWR</sequence>
<reference evidence="2 3" key="1">
    <citation type="journal article" date="2015" name="Proc. Natl. Acad. Sci. U.S.A.">
        <title>The resurrection genome of Boea hygrometrica: A blueprint for survival of dehydration.</title>
        <authorList>
            <person name="Xiao L."/>
            <person name="Yang G."/>
            <person name="Zhang L."/>
            <person name="Yang X."/>
            <person name="Zhao S."/>
            <person name="Ji Z."/>
            <person name="Zhou Q."/>
            <person name="Hu M."/>
            <person name="Wang Y."/>
            <person name="Chen M."/>
            <person name="Xu Y."/>
            <person name="Jin H."/>
            <person name="Xiao X."/>
            <person name="Hu G."/>
            <person name="Bao F."/>
            <person name="Hu Y."/>
            <person name="Wan P."/>
            <person name="Li L."/>
            <person name="Deng X."/>
            <person name="Kuang T."/>
            <person name="Xiang C."/>
            <person name="Zhu J.K."/>
            <person name="Oliver M.J."/>
            <person name="He Y."/>
        </authorList>
    </citation>
    <scope>NUCLEOTIDE SEQUENCE [LARGE SCALE GENOMIC DNA]</scope>
    <source>
        <strain evidence="3">cv. XS01</strain>
    </source>
</reference>
<feature type="region of interest" description="Disordered" evidence="1">
    <location>
        <begin position="92"/>
        <end position="120"/>
    </location>
</feature>
<keyword evidence="3" id="KW-1185">Reference proteome</keyword>
<dbReference type="EMBL" id="KQ989233">
    <property type="protein sequence ID" value="KZV54701.1"/>
    <property type="molecule type" value="Genomic_DNA"/>
</dbReference>
<organism evidence="2 3">
    <name type="scientific">Dorcoceras hygrometricum</name>
    <dbReference type="NCBI Taxonomy" id="472368"/>
    <lineage>
        <taxon>Eukaryota</taxon>
        <taxon>Viridiplantae</taxon>
        <taxon>Streptophyta</taxon>
        <taxon>Embryophyta</taxon>
        <taxon>Tracheophyta</taxon>
        <taxon>Spermatophyta</taxon>
        <taxon>Magnoliopsida</taxon>
        <taxon>eudicotyledons</taxon>
        <taxon>Gunneridae</taxon>
        <taxon>Pentapetalae</taxon>
        <taxon>asterids</taxon>
        <taxon>lamiids</taxon>
        <taxon>Lamiales</taxon>
        <taxon>Gesneriaceae</taxon>
        <taxon>Didymocarpoideae</taxon>
        <taxon>Trichosporeae</taxon>
        <taxon>Loxocarpinae</taxon>
        <taxon>Dorcoceras</taxon>
    </lineage>
</organism>
<proteinExistence type="predicted"/>